<evidence type="ECO:0000256" key="5">
    <source>
        <dbReference type="ARBA" id="ARBA00022737"/>
    </source>
</evidence>
<sequence>MAQDQSNALVLQLLLKDLADLEDRQKGKQVAGRHTDLEIAMMCLKEDILAIQTSIEDRTLALSTGIAIATDQNLLESIRCDERVAEQDRRYALALSSKEPTPHDIPTISEMGSAEENEDAVSIAMGDLMSRMTLSKKYTAGEGSSRSIIPSCMANLQKECVSCLDKCETIMFTGSCGHNFCSDCTRRMFLGAIKDEELYPPRCCGEVVPPGVALRILNYEELRAFSERAIEWTTKDRLYCAEPTCSKFIPQFAIQDELGTCPNCHRQTHLTCRYLAHPDVDCPMDNALHGVLEMADAENWKRCFNCRTMVELQHGCNHITCRCGREFCYICAQVWKTCNCPLWHENRLVAMAHRAVEEEVPQNANIVERRNAFNRIVEGLRQHEDVGCEHHRNSQWAWRDRGSLQCEVCNHDLPEYIFMCKNCRMRACYRCRRHRMR</sequence>
<dbReference type="SUPFAM" id="SSF57850">
    <property type="entry name" value="RING/U-box"/>
    <property type="match status" value="2"/>
</dbReference>
<comment type="catalytic activity">
    <reaction evidence="1">
        <text>[E2 ubiquitin-conjugating enzyme]-S-ubiquitinyl-L-cysteine + [acceptor protein]-L-lysine = [E2 ubiquitin-conjugating enzyme]-L-cysteine + [acceptor protein]-N(6)-ubiquitinyl-L-lysine.</text>
        <dbReference type="EC" id="2.3.2.31"/>
    </reaction>
</comment>
<evidence type="ECO:0000256" key="2">
    <source>
        <dbReference type="ARBA" id="ARBA00012251"/>
    </source>
</evidence>
<keyword evidence="5" id="KW-0677">Repeat</keyword>
<keyword evidence="7" id="KW-0833">Ubl conjugation pathway</keyword>
<evidence type="ECO:0000256" key="3">
    <source>
        <dbReference type="ARBA" id="ARBA00022679"/>
    </source>
</evidence>
<dbReference type="CDD" id="cd22584">
    <property type="entry name" value="Rcat_RBR_unk"/>
    <property type="match status" value="1"/>
</dbReference>
<keyword evidence="6" id="KW-0863">Zinc-finger</keyword>
<keyword evidence="11" id="KW-1185">Reference proteome</keyword>
<evidence type="ECO:0000313" key="11">
    <source>
        <dbReference type="Proteomes" id="UP001610335"/>
    </source>
</evidence>
<organism evidence="10 11">
    <name type="scientific">Aspergillus cavernicola</name>
    <dbReference type="NCBI Taxonomy" id="176166"/>
    <lineage>
        <taxon>Eukaryota</taxon>
        <taxon>Fungi</taxon>
        <taxon>Dikarya</taxon>
        <taxon>Ascomycota</taxon>
        <taxon>Pezizomycotina</taxon>
        <taxon>Eurotiomycetes</taxon>
        <taxon>Eurotiomycetidae</taxon>
        <taxon>Eurotiales</taxon>
        <taxon>Aspergillaceae</taxon>
        <taxon>Aspergillus</taxon>
        <taxon>Aspergillus subgen. Nidulantes</taxon>
    </lineage>
</organism>
<evidence type="ECO:0000259" key="9">
    <source>
        <dbReference type="PROSITE" id="PS51873"/>
    </source>
</evidence>
<keyword evidence="3" id="KW-0808">Transferase</keyword>
<dbReference type="PROSITE" id="PS51873">
    <property type="entry name" value="TRIAD"/>
    <property type="match status" value="1"/>
</dbReference>
<dbReference type="PANTHER" id="PTHR11685">
    <property type="entry name" value="RBR FAMILY RING FINGER AND IBR DOMAIN-CONTAINING"/>
    <property type="match status" value="1"/>
</dbReference>
<feature type="domain" description="RING-type" evidence="9">
    <location>
        <begin position="156"/>
        <end position="350"/>
    </location>
</feature>
<dbReference type="Gene3D" id="1.20.120.1750">
    <property type="match status" value="1"/>
</dbReference>
<dbReference type="InterPro" id="IPR002867">
    <property type="entry name" value="IBR_dom"/>
</dbReference>
<dbReference type="Pfam" id="PF26200">
    <property type="entry name" value="Rcat_RNF216"/>
    <property type="match status" value="1"/>
</dbReference>
<protein>
    <recommendedName>
        <fullName evidence="2">RBR-type E3 ubiquitin transferase</fullName>
        <ecNumber evidence="2">2.3.2.31</ecNumber>
    </recommendedName>
</protein>
<keyword evidence="4" id="KW-0479">Metal-binding</keyword>
<dbReference type="EMBL" id="JBFXLS010000004">
    <property type="protein sequence ID" value="KAL2833314.1"/>
    <property type="molecule type" value="Genomic_DNA"/>
</dbReference>
<evidence type="ECO:0000256" key="8">
    <source>
        <dbReference type="ARBA" id="ARBA00022833"/>
    </source>
</evidence>
<dbReference type="Pfam" id="PF01485">
    <property type="entry name" value="IBR"/>
    <property type="match status" value="1"/>
</dbReference>
<evidence type="ECO:0000256" key="6">
    <source>
        <dbReference type="ARBA" id="ARBA00022771"/>
    </source>
</evidence>
<keyword evidence="8" id="KW-0862">Zinc</keyword>
<dbReference type="EC" id="2.3.2.31" evidence="2"/>
<comment type="caution">
    <text evidence="10">The sequence shown here is derived from an EMBL/GenBank/DDBJ whole genome shotgun (WGS) entry which is preliminary data.</text>
</comment>
<evidence type="ECO:0000256" key="4">
    <source>
        <dbReference type="ARBA" id="ARBA00022723"/>
    </source>
</evidence>
<accession>A0ABR4IZY3</accession>
<evidence type="ECO:0000256" key="1">
    <source>
        <dbReference type="ARBA" id="ARBA00001798"/>
    </source>
</evidence>
<dbReference type="InterPro" id="IPR031127">
    <property type="entry name" value="E3_UB_ligase_RBR"/>
</dbReference>
<reference evidence="10 11" key="1">
    <citation type="submission" date="2024-07" db="EMBL/GenBank/DDBJ databases">
        <title>Section-level genome sequencing and comparative genomics of Aspergillus sections Usti and Cavernicolus.</title>
        <authorList>
            <consortium name="Lawrence Berkeley National Laboratory"/>
            <person name="Nybo J.L."/>
            <person name="Vesth T.C."/>
            <person name="Theobald S."/>
            <person name="Frisvad J.C."/>
            <person name="Larsen T.O."/>
            <person name="Kjaerboelling I."/>
            <person name="Rothschild-Mancinelli K."/>
            <person name="Lyhne E.K."/>
            <person name="Kogle M.E."/>
            <person name="Barry K."/>
            <person name="Clum A."/>
            <person name="Na H."/>
            <person name="Ledsgaard L."/>
            <person name="Lin J."/>
            <person name="Lipzen A."/>
            <person name="Kuo A."/>
            <person name="Riley R."/>
            <person name="Mondo S."/>
            <person name="LaButti K."/>
            <person name="Haridas S."/>
            <person name="Pangalinan J."/>
            <person name="Salamov A.A."/>
            <person name="Simmons B.A."/>
            <person name="Magnuson J.K."/>
            <person name="Chen J."/>
            <person name="Drula E."/>
            <person name="Henrissat B."/>
            <person name="Wiebenga A."/>
            <person name="Lubbers R.J."/>
            <person name="Gomes A.C."/>
            <person name="Makela M.R."/>
            <person name="Stajich J."/>
            <person name="Grigoriev I.V."/>
            <person name="Mortensen U.H."/>
            <person name="De vries R.P."/>
            <person name="Baker S.E."/>
            <person name="Andersen M.R."/>
        </authorList>
    </citation>
    <scope>NUCLEOTIDE SEQUENCE [LARGE SCALE GENOMIC DNA]</scope>
    <source>
        <strain evidence="10 11">CBS 600.67</strain>
    </source>
</reference>
<evidence type="ECO:0000313" key="10">
    <source>
        <dbReference type="EMBL" id="KAL2833314.1"/>
    </source>
</evidence>
<dbReference type="Proteomes" id="UP001610335">
    <property type="component" value="Unassembled WGS sequence"/>
</dbReference>
<dbReference type="InterPro" id="IPR044066">
    <property type="entry name" value="TRIAD_supradom"/>
</dbReference>
<proteinExistence type="predicted"/>
<gene>
    <name evidence="10" type="ORF">BDW59DRAFT_78043</name>
</gene>
<evidence type="ECO:0000256" key="7">
    <source>
        <dbReference type="ARBA" id="ARBA00022786"/>
    </source>
</evidence>
<name>A0ABR4IZY3_9EURO</name>